<accession>A0ABV8JFI2</accession>
<feature type="domain" description="CAAX prenyl protease 2/Lysostaphin resistance protein A-like" evidence="2">
    <location>
        <begin position="254"/>
        <end position="334"/>
    </location>
</feature>
<evidence type="ECO:0000313" key="3">
    <source>
        <dbReference type="EMBL" id="MFC4077329.1"/>
    </source>
</evidence>
<sequence length="344" mass="37341">MAEVFWTAIQFIPFILILWLVNQAESRRLSQEGHGGKGWTITVYGLLSLGFFLLFLAGLLFILGGILVKTMPGTPISEMEAGLAADKVLLLGLSLLIPAVFGPLLLIPAIRRGVSRFLPIDPDSRVHAVSLALSMVVWAYVLFLLSLGLENLAKLTESQRTTNPMPSLWAQQITFFLIALIGVGWLSRRSLKAALHRLGLVKPTTRQVWIGILAGFGLVAMATLLQYLLGLVGVTTDPNVEKMTEGLMGPLYGSVWGILTLGLSAALGEEAIFRGALQPRLGLFLTTLLFAVVHSNYGLSLSTTIVFMVGLTLGWLRMKHNTSTTMIVHATYNMTLGILAAWAS</sequence>
<feature type="transmembrane region" description="Helical" evidence="1">
    <location>
        <begin position="43"/>
        <end position="68"/>
    </location>
</feature>
<reference evidence="4" key="1">
    <citation type="journal article" date="2019" name="Int. J. Syst. Evol. Microbiol.">
        <title>The Global Catalogue of Microorganisms (GCM) 10K type strain sequencing project: providing services to taxonomists for standard genome sequencing and annotation.</title>
        <authorList>
            <consortium name="The Broad Institute Genomics Platform"/>
            <consortium name="The Broad Institute Genome Sequencing Center for Infectious Disease"/>
            <person name="Wu L."/>
            <person name="Ma J."/>
        </authorList>
    </citation>
    <scope>NUCLEOTIDE SEQUENCE [LARGE SCALE GENOMIC DNA]</scope>
    <source>
        <strain evidence="4">IBRC-M 10813</strain>
    </source>
</reference>
<feature type="transmembrane region" description="Helical" evidence="1">
    <location>
        <begin position="169"/>
        <end position="187"/>
    </location>
</feature>
<comment type="caution">
    <text evidence="3">The sequence shown here is derived from an EMBL/GenBank/DDBJ whole genome shotgun (WGS) entry which is preliminary data.</text>
</comment>
<keyword evidence="1" id="KW-1133">Transmembrane helix</keyword>
<dbReference type="EMBL" id="JBHSAP010000015">
    <property type="protein sequence ID" value="MFC4077329.1"/>
    <property type="molecule type" value="Genomic_DNA"/>
</dbReference>
<dbReference type="Pfam" id="PF02517">
    <property type="entry name" value="Rce1-like"/>
    <property type="match status" value="1"/>
</dbReference>
<dbReference type="RefSeq" id="WP_380705127.1">
    <property type="nucleotide sequence ID" value="NZ_JBHSAP010000015.1"/>
</dbReference>
<keyword evidence="1" id="KW-0472">Membrane</keyword>
<evidence type="ECO:0000259" key="2">
    <source>
        <dbReference type="Pfam" id="PF02517"/>
    </source>
</evidence>
<feature type="transmembrane region" description="Helical" evidence="1">
    <location>
        <begin position="128"/>
        <end position="149"/>
    </location>
</feature>
<evidence type="ECO:0000313" key="4">
    <source>
        <dbReference type="Proteomes" id="UP001595843"/>
    </source>
</evidence>
<feature type="transmembrane region" description="Helical" evidence="1">
    <location>
        <begin position="249"/>
        <end position="268"/>
    </location>
</feature>
<feature type="transmembrane region" description="Helical" evidence="1">
    <location>
        <begin position="6"/>
        <end position="22"/>
    </location>
</feature>
<evidence type="ECO:0000256" key="1">
    <source>
        <dbReference type="SAM" id="Phobius"/>
    </source>
</evidence>
<gene>
    <name evidence="3" type="ORF">ACFOUO_11015</name>
</gene>
<proteinExistence type="predicted"/>
<protein>
    <submittedName>
        <fullName evidence="3">Type II CAAX prenyl endopeptidase Rce1 family protein</fullName>
    </submittedName>
</protein>
<feature type="transmembrane region" description="Helical" evidence="1">
    <location>
        <begin position="208"/>
        <end position="229"/>
    </location>
</feature>
<keyword evidence="4" id="KW-1185">Reference proteome</keyword>
<keyword evidence="1" id="KW-0812">Transmembrane</keyword>
<organism evidence="3 4">
    <name type="scientific">Salinithrix halophila</name>
    <dbReference type="NCBI Taxonomy" id="1485204"/>
    <lineage>
        <taxon>Bacteria</taxon>
        <taxon>Bacillati</taxon>
        <taxon>Bacillota</taxon>
        <taxon>Bacilli</taxon>
        <taxon>Bacillales</taxon>
        <taxon>Thermoactinomycetaceae</taxon>
        <taxon>Salinithrix</taxon>
    </lineage>
</organism>
<dbReference type="InterPro" id="IPR003675">
    <property type="entry name" value="Rce1/LyrA-like_dom"/>
</dbReference>
<feature type="transmembrane region" description="Helical" evidence="1">
    <location>
        <begin position="88"/>
        <end position="107"/>
    </location>
</feature>
<dbReference type="Proteomes" id="UP001595843">
    <property type="component" value="Unassembled WGS sequence"/>
</dbReference>
<feature type="transmembrane region" description="Helical" evidence="1">
    <location>
        <begin position="299"/>
        <end position="316"/>
    </location>
</feature>
<name>A0ABV8JFI2_9BACL</name>